<sequence>MLIFCDDNLDQIQFLGDLLTWFEAISGQKINLGKSELVPIGDVHHIEDLAGILGCKTNILPMNYLGLPLGAKYRAKAIWNWILERLERQPAGWKRICIDRIQRNFLWNGIGEKHKFPLVKWNKICTPYNQGGLAVKNLRLFNEALLGKWLWRFRVEREALWRNGWEKFSQFFKFEIGDGTRIRFWLDFWCGEGPLKDAYPELIQLAKKKNALVGDHMDSHNGCIHWELQFSRSVHDWGLESVSTFLDLLYSARVKEHDGESIDHLFLHCPIAYDLWSFGFLGSCHVRFVGKTFDLATMNHDDVDFTASVELEPYLGSSTGMSKDLECQTRWCYGVVLWFETGFTRKLSDDRLAAVGTDACPAMKIHLRISIARAVEHRSIDIS</sequence>
<dbReference type="AlphaFoldDB" id="A0A2N9HRX8"/>
<proteinExistence type="predicted"/>
<reference evidence="1" key="1">
    <citation type="submission" date="2018-02" db="EMBL/GenBank/DDBJ databases">
        <authorList>
            <person name="Cohen D.B."/>
            <person name="Kent A.D."/>
        </authorList>
    </citation>
    <scope>NUCLEOTIDE SEQUENCE</scope>
</reference>
<dbReference type="PANTHER" id="PTHR33116:SF78">
    <property type="entry name" value="OS12G0587133 PROTEIN"/>
    <property type="match status" value="1"/>
</dbReference>
<name>A0A2N9HRX8_FAGSY</name>
<evidence type="ECO:0000313" key="1">
    <source>
        <dbReference type="EMBL" id="SPD14483.1"/>
    </source>
</evidence>
<dbReference type="Gene3D" id="2.70.160.11">
    <property type="entry name" value="Hnrnp arginine n-methyltransferase1"/>
    <property type="match status" value="1"/>
</dbReference>
<protein>
    <recommendedName>
        <fullName evidence="2">Reverse transcriptase zinc-binding domain-containing protein</fullName>
    </recommendedName>
</protein>
<evidence type="ECO:0008006" key="2">
    <source>
        <dbReference type="Google" id="ProtNLM"/>
    </source>
</evidence>
<dbReference type="EMBL" id="OIVN01003938">
    <property type="protein sequence ID" value="SPD14483.1"/>
    <property type="molecule type" value="Genomic_DNA"/>
</dbReference>
<organism evidence="1">
    <name type="scientific">Fagus sylvatica</name>
    <name type="common">Beechnut</name>
    <dbReference type="NCBI Taxonomy" id="28930"/>
    <lineage>
        <taxon>Eukaryota</taxon>
        <taxon>Viridiplantae</taxon>
        <taxon>Streptophyta</taxon>
        <taxon>Embryophyta</taxon>
        <taxon>Tracheophyta</taxon>
        <taxon>Spermatophyta</taxon>
        <taxon>Magnoliopsida</taxon>
        <taxon>eudicotyledons</taxon>
        <taxon>Gunneridae</taxon>
        <taxon>Pentapetalae</taxon>
        <taxon>rosids</taxon>
        <taxon>fabids</taxon>
        <taxon>Fagales</taxon>
        <taxon>Fagaceae</taxon>
        <taxon>Fagus</taxon>
    </lineage>
</organism>
<gene>
    <name evidence="1" type="ORF">FSB_LOCUS42365</name>
</gene>
<dbReference type="PANTHER" id="PTHR33116">
    <property type="entry name" value="REVERSE TRANSCRIPTASE ZINC-BINDING DOMAIN-CONTAINING PROTEIN-RELATED-RELATED"/>
    <property type="match status" value="1"/>
</dbReference>
<accession>A0A2N9HRX8</accession>